<evidence type="ECO:0000256" key="1">
    <source>
        <dbReference type="ARBA" id="ARBA00002634"/>
    </source>
</evidence>
<dbReference type="GO" id="GO:0005829">
    <property type="term" value="C:cytosol"/>
    <property type="evidence" value="ECO:0007669"/>
    <property type="project" value="TreeGrafter"/>
</dbReference>
<keyword evidence="7 15" id="KW-0963">Cytoplasm</keyword>
<evidence type="ECO:0000256" key="6">
    <source>
        <dbReference type="ARBA" id="ARBA00014679"/>
    </source>
</evidence>
<evidence type="ECO:0000256" key="10">
    <source>
        <dbReference type="ARBA" id="ARBA00022691"/>
    </source>
</evidence>
<accession>A0A0G0NXP6</accession>
<evidence type="ECO:0000256" key="4">
    <source>
        <dbReference type="ARBA" id="ARBA00011738"/>
    </source>
</evidence>
<dbReference type="PANTHER" id="PTHR46417:SF1">
    <property type="entry name" value="TRNA (GUANINE-N(1)-)-METHYLTRANSFERASE"/>
    <property type="match status" value="1"/>
</dbReference>
<keyword evidence="11 15" id="KW-0819">tRNA processing</keyword>
<evidence type="ECO:0000313" key="19">
    <source>
        <dbReference type="EMBL" id="KKQ90604.1"/>
    </source>
</evidence>
<dbReference type="InterPro" id="IPR023148">
    <property type="entry name" value="tRNA_m1G_MeTrfase_C_sf"/>
</dbReference>
<dbReference type="Gene3D" id="3.40.1280.10">
    <property type="match status" value="1"/>
</dbReference>
<evidence type="ECO:0000256" key="5">
    <source>
        <dbReference type="ARBA" id="ARBA00012807"/>
    </source>
</evidence>
<keyword evidence="10 15" id="KW-0949">S-adenosyl-L-methionine</keyword>
<comment type="catalytic activity">
    <reaction evidence="14 15 17">
        <text>guanosine(37) in tRNA + S-adenosyl-L-methionine = N(1)-methylguanosine(37) in tRNA + S-adenosyl-L-homocysteine + H(+)</text>
        <dbReference type="Rhea" id="RHEA:36899"/>
        <dbReference type="Rhea" id="RHEA-COMP:10145"/>
        <dbReference type="Rhea" id="RHEA-COMP:10147"/>
        <dbReference type="ChEBI" id="CHEBI:15378"/>
        <dbReference type="ChEBI" id="CHEBI:57856"/>
        <dbReference type="ChEBI" id="CHEBI:59789"/>
        <dbReference type="ChEBI" id="CHEBI:73542"/>
        <dbReference type="ChEBI" id="CHEBI:74269"/>
        <dbReference type="EC" id="2.1.1.228"/>
    </reaction>
</comment>
<evidence type="ECO:0000256" key="13">
    <source>
        <dbReference type="ARBA" id="ARBA00033392"/>
    </source>
</evidence>
<evidence type="ECO:0000256" key="8">
    <source>
        <dbReference type="ARBA" id="ARBA00022603"/>
    </source>
</evidence>
<dbReference type="Gene3D" id="1.10.1270.20">
    <property type="entry name" value="tRNA(m1g37)methyltransferase, domain 2"/>
    <property type="match status" value="1"/>
</dbReference>
<evidence type="ECO:0000256" key="12">
    <source>
        <dbReference type="ARBA" id="ARBA00029736"/>
    </source>
</evidence>
<dbReference type="EC" id="2.1.1.228" evidence="5 15"/>
<reference evidence="19 20" key="1">
    <citation type="journal article" date="2015" name="Nature">
        <title>rRNA introns, odd ribosomes, and small enigmatic genomes across a large radiation of phyla.</title>
        <authorList>
            <person name="Brown C.T."/>
            <person name="Hug L.A."/>
            <person name="Thomas B.C."/>
            <person name="Sharon I."/>
            <person name="Castelle C.J."/>
            <person name="Singh A."/>
            <person name="Wilkins M.J."/>
            <person name="Williams K.H."/>
            <person name="Banfield J.F."/>
        </authorList>
    </citation>
    <scope>NUCLEOTIDE SEQUENCE [LARGE SCALE GENOMIC DNA]</scope>
</reference>
<dbReference type="Pfam" id="PF01746">
    <property type="entry name" value="tRNA_m1G_MT"/>
    <property type="match status" value="1"/>
</dbReference>
<evidence type="ECO:0000256" key="15">
    <source>
        <dbReference type="HAMAP-Rule" id="MF_00605"/>
    </source>
</evidence>
<comment type="subunit">
    <text evidence="4 15 17">Homodimer.</text>
</comment>
<dbReference type="GO" id="GO:0052906">
    <property type="term" value="F:tRNA (guanine(37)-N1)-methyltransferase activity"/>
    <property type="evidence" value="ECO:0007669"/>
    <property type="project" value="UniProtKB-UniRule"/>
</dbReference>
<dbReference type="HAMAP" id="MF_00605">
    <property type="entry name" value="TrmD"/>
    <property type="match status" value="1"/>
</dbReference>
<keyword evidence="9 15" id="KW-0808">Transferase</keyword>
<protein>
    <recommendedName>
        <fullName evidence="6 15">tRNA (guanine-N(1)-)-methyltransferase</fullName>
        <ecNumber evidence="5 15">2.1.1.228</ecNumber>
    </recommendedName>
    <alternativeName>
        <fullName evidence="12 15">M1G-methyltransferase</fullName>
    </alternativeName>
    <alternativeName>
        <fullName evidence="13 15">tRNA [GM37] methyltransferase</fullName>
    </alternativeName>
</protein>
<evidence type="ECO:0000259" key="18">
    <source>
        <dbReference type="Pfam" id="PF01746"/>
    </source>
</evidence>
<comment type="caution">
    <text evidence="19">The sequence shown here is derived from an EMBL/GenBank/DDBJ whole genome shotgun (WGS) entry which is preliminary data.</text>
</comment>
<dbReference type="CDD" id="cd18080">
    <property type="entry name" value="TrmD-like"/>
    <property type="match status" value="1"/>
</dbReference>
<evidence type="ECO:0000256" key="9">
    <source>
        <dbReference type="ARBA" id="ARBA00022679"/>
    </source>
</evidence>
<comment type="subcellular location">
    <subcellularLocation>
        <location evidence="2 15 17">Cytoplasm</location>
    </subcellularLocation>
</comment>
<feature type="domain" description="tRNA methyltransferase TRMD/TRM10-type" evidence="18">
    <location>
        <begin position="1"/>
        <end position="213"/>
    </location>
</feature>
<gene>
    <name evidence="15" type="primary">trmD</name>
    <name evidence="19" type="ORF">UT11_C0002G0008</name>
</gene>
<dbReference type="Proteomes" id="UP000033934">
    <property type="component" value="Unassembled WGS sequence"/>
</dbReference>
<proteinExistence type="inferred from homology"/>
<dbReference type="FunFam" id="3.40.1280.10:FF:000001">
    <property type="entry name" value="tRNA (guanine-N(1)-)-methyltransferase"/>
    <property type="match status" value="1"/>
</dbReference>
<dbReference type="SUPFAM" id="SSF75217">
    <property type="entry name" value="alpha/beta knot"/>
    <property type="match status" value="1"/>
</dbReference>
<dbReference type="NCBIfam" id="NF000648">
    <property type="entry name" value="PRK00026.1"/>
    <property type="match status" value="1"/>
</dbReference>
<feature type="binding site" evidence="15 16">
    <location>
        <begin position="133"/>
        <end position="138"/>
    </location>
    <ligand>
        <name>S-adenosyl-L-methionine</name>
        <dbReference type="ChEBI" id="CHEBI:59789"/>
    </ligand>
</feature>
<dbReference type="GO" id="GO:0002939">
    <property type="term" value="P:tRNA N1-guanine methylation"/>
    <property type="evidence" value="ECO:0007669"/>
    <property type="project" value="TreeGrafter"/>
</dbReference>
<dbReference type="InterPro" id="IPR002649">
    <property type="entry name" value="tRNA_m1G_MeTrfase_TrmD"/>
</dbReference>
<keyword evidence="8 15" id="KW-0489">Methyltransferase</keyword>
<evidence type="ECO:0000256" key="14">
    <source>
        <dbReference type="ARBA" id="ARBA00047783"/>
    </source>
</evidence>
<dbReference type="InterPro" id="IPR016009">
    <property type="entry name" value="tRNA_MeTrfase_TRMD/TRM10"/>
</dbReference>
<dbReference type="NCBIfam" id="TIGR00088">
    <property type="entry name" value="trmD"/>
    <property type="match status" value="1"/>
</dbReference>
<evidence type="ECO:0000256" key="11">
    <source>
        <dbReference type="ARBA" id="ARBA00022694"/>
    </source>
</evidence>
<dbReference type="EMBL" id="LBVO01000002">
    <property type="protein sequence ID" value="KKQ90604.1"/>
    <property type="molecule type" value="Genomic_DNA"/>
</dbReference>
<dbReference type="AlphaFoldDB" id="A0A0G0NXP6"/>
<evidence type="ECO:0000256" key="2">
    <source>
        <dbReference type="ARBA" id="ARBA00004496"/>
    </source>
</evidence>
<evidence type="ECO:0000313" key="20">
    <source>
        <dbReference type="Proteomes" id="UP000033934"/>
    </source>
</evidence>
<sequence>MIFDIITLFPEMFAGPLTESILKRAQDNDLITINIHQLRNWGIGPHKQVDDTVYGGGVGMLLRPDVVIPAITEVKKTKKIKKTKILLMTPQGQTFKQQIAEDLAKEDRLIIVCGHYAGFDERIRKFVDLEVSIGDYVLTGGEVPAMVVIDAVSRQISGVVGRAGNEDESFSKSLDRKMEYPQYTKPEIYNKLAVPDILLSGHHAEIEKWRSSKTR</sequence>
<comment type="similarity">
    <text evidence="3 15 17">Belongs to the RNA methyltransferase TrmD family.</text>
</comment>
<evidence type="ECO:0000256" key="3">
    <source>
        <dbReference type="ARBA" id="ARBA00007630"/>
    </source>
</evidence>
<dbReference type="PANTHER" id="PTHR46417">
    <property type="entry name" value="TRNA (GUANINE-N(1)-)-METHYLTRANSFERASE"/>
    <property type="match status" value="1"/>
</dbReference>
<organism evidence="19 20">
    <name type="scientific">Berkelbacteria bacterium GW2011_GWA2_38_9</name>
    <dbReference type="NCBI Taxonomy" id="1618334"/>
    <lineage>
        <taxon>Bacteria</taxon>
        <taxon>Candidatus Berkelbacteria</taxon>
    </lineage>
</organism>
<evidence type="ECO:0000256" key="7">
    <source>
        <dbReference type="ARBA" id="ARBA00022490"/>
    </source>
</evidence>
<dbReference type="PIRSF" id="PIRSF000386">
    <property type="entry name" value="tRNA_mtase"/>
    <property type="match status" value="1"/>
</dbReference>
<evidence type="ECO:0000256" key="17">
    <source>
        <dbReference type="RuleBase" id="RU003464"/>
    </source>
</evidence>
<dbReference type="InterPro" id="IPR029026">
    <property type="entry name" value="tRNA_m1G_MTases_N"/>
</dbReference>
<dbReference type="InterPro" id="IPR029028">
    <property type="entry name" value="Alpha/beta_knot_MTases"/>
</dbReference>
<comment type="function">
    <text evidence="1 15 17">Specifically methylates guanosine-37 in various tRNAs.</text>
</comment>
<evidence type="ECO:0000256" key="16">
    <source>
        <dbReference type="PIRSR" id="PIRSR000386-1"/>
    </source>
</evidence>
<feature type="binding site" evidence="15 16">
    <location>
        <position position="114"/>
    </location>
    <ligand>
        <name>S-adenosyl-L-methionine</name>
        <dbReference type="ChEBI" id="CHEBI:59789"/>
    </ligand>
</feature>
<dbReference type="PATRIC" id="fig|1618334.3.peg.23"/>
<name>A0A0G0NXP6_9BACT</name>